<feature type="compositionally biased region" description="Basic and acidic residues" evidence="1">
    <location>
        <begin position="22"/>
        <end position="57"/>
    </location>
</feature>
<protein>
    <submittedName>
        <fullName evidence="2">Uncharacterized protein</fullName>
    </submittedName>
</protein>
<gene>
    <name evidence="2" type="ORF">ADK75_19020</name>
</gene>
<sequence length="125" mass="13007">MPATHGGAGRPGPSSLGGSSSRDTRSHSVRRANHDEQADDEGGRRVGHAEADEDARFGEGVAGHGLDQGSGQGGRRIGEPGSGGLDPRKRRASGRTRAGAHMPTKPTGPARVTASVESRRRARRR</sequence>
<feature type="compositionally biased region" description="Low complexity" evidence="1">
    <location>
        <begin position="11"/>
        <end position="21"/>
    </location>
</feature>
<dbReference type="PATRIC" id="fig|1961.12.peg.4320"/>
<comment type="caution">
    <text evidence="2">The sequence shown here is derived from an EMBL/GenBank/DDBJ whole genome shotgun (WGS) entry which is preliminary data.</text>
</comment>
<feature type="region of interest" description="Disordered" evidence="1">
    <location>
        <begin position="1"/>
        <end position="125"/>
    </location>
</feature>
<accession>A0A0L8MHW9</accession>
<evidence type="ECO:0000256" key="1">
    <source>
        <dbReference type="SAM" id="MobiDB-lite"/>
    </source>
</evidence>
<name>A0A0L8MHW9_STRVG</name>
<dbReference type="EMBL" id="LGUV01000234">
    <property type="protein sequence ID" value="KOG50022.1"/>
    <property type="molecule type" value="Genomic_DNA"/>
</dbReference>
<feature type="compositionally biased region" description="Gly residues" evidence="1">
    <location>
        <begin position="60"/>
        <end position="84"/>
    </location>
</feature>
<evidence type="ECO:0000313" key="3">
    <source>
        <dbReference type="Proteomes" id="UP000037084"/>
    </source>
</evidence>
<evidence type="ECO:0000313" key="2">
    <source>
        <dbReference type="EMBL" id="KOG50022.1"/>
    </source>
</evidence>
<dbReference type="AlphaFoldDB" id="A0A0L8MHW9"/>
<feature type="compositionally biased region" description="Gly residues" evidence="1">
    <location>
        <begin position="1"/>
        <end position="10"/>
    </location>
</feature>
<dbReference type="Proteomes" id="UP000037084">
    <property type="component" value="Unassembled WGS sequence"/>
</dbReference>
<proteinExistence type="predicted"/>
<reference evidence="3" key="1">
    <citation type="submission" date="2015-07" db="EMBL/GenBank/DDBJ databases">
        <authorList>
            <consortium name="Consortium for Microbial Forensics and Genomics (microFORGE)"/>
            <person name="Knight B.M."/>
            <person name="Roberts D.P."/>
            <person name="Lin D."/>
            <person name="Hari K."/>
            <person name="Fletcher J."/>
            <person name="Melcher U."/>
            <person name="Blagden T."/>
            <person name="Winegar R.A."/>
        </authorList>
    </citation>
    <scope>NUCLEOTIDE SEQUENCE [LARGE SCALE GENOMIC DNA]</scope>
    <source>
        <strain evidence="3">NRRL B-1447</strain>
    </source>
</reference>
<organism evidence="2 3">
    <name type="scientific">Streptomyces virginiae</name>
    <name type="common">Streptomyces cinnamonensis</name>
    <dbReference type="NCBI Taxonomy" id="1961"/>
    <lineage>
        <taxon>Bacteria</taxon>
        <taxon>Bacillati</taxon>
        <taxon>Actinomycetota</taxon>
        <taxon>Actinomycetes</taxon>
        <taxon>Kitasatosporales</taxon>
        <taxon>Streptomycetaceae</taxon>
        <taxon>Streptomyces</taxon>
    </lineage>
</organism>